<dbReference type="STRING" id="497964.CfE428DRAFT_5543"/>
<dbReference type="InParanoid" id="B4D9F3"/>
<reference evidence="2 3" key="1">
    <citation type="journal article" date="2011" name="J. Bacteriol.">
        <title>Genome sequence of Chthoniobacter flavus Ellin428, an aerobic heterotrophic soil bacterium.</title>
        <authorList>
            <person name="Kant R."/>
            <person name="van Passel M.W."/>
            <person name="Palva A."/>
            <person name="Lucas S."/>
            <person name="Lapidus A."/>
            <person name="Glavina Del Rio T."/>
            <person name="Dalin E."/>
            <person name="Tice H."/>
            <person name="Bruce D."/>
            <person name="Goodwin L."/>
            <person name="Pitluck S."/>
            <person name="Larimer F.W."/>
            <person name="Land M.L."/>
            <person name="Hauser L."/>
            <person name="Sangwan P."/>
            <person name="de Vos W.M."/>
            <person name="Janssen P.H."/>
            <person name="Smidt H."/>
        </authorList>
    </citation>
    <scope>NUCLEOTIDE SEQUENCE [LARGE SCALE GENOMIC DNA]</scope>
    <source>
        <strain evidence="2 3">Ellin428</strain>
    </source>
</reference>
<name>B4D9F3_9BACT</name>
<evidence type="ECO:0000313" key="3">
    <source>
        <dbReference type="Proteomes" id="UP000005824"/>
    </source>
</evidence>
<proteinExistence type="predicted"/>
<evidence type="ECO:0000256" key="1">
    <source>
        <dbReference type="SAM" id="MobiDB-lite"/>
    </source>
</evidence>
<dbReference type="EMBL" id="ABVL01000026">
    <property type="protein sequence ID" value="EDY16914.1"/>
    <property type="molecule type" value="Genomic_DNA"/>
</dbReference>
<gene>
    <name evidence="2" type="ORF">CfE428DRAFT_5543</name>
</gene>
<organism evidence="2 3">
    <name type="scientific">Chthoniobacter flavus Ellin428</name>
    <dbReference type="NCBI Taxonomy" id="497964"/>
    <lineage>
        <taxon>Bacteria</taxon>
        <taxon>Pseudomonadati</taxon>
        <taxon>Verrucomicrobiota</taxon>
        <taxon>Spartobacteria</taxon>
        <taxon>Chthoniobacterales</taxon>
        <taxon>Chthoniobacteraceae</taxon>
        <taxon>Chthoniobacter</taxon>
    </lineage>
</organism>
<protein>
    <submittedName>
        <fullName evidence="2">Uncharacterized protein</fullName>
    </submittedName>
</protein>
<sequence>MDDDDAISTYQPTWQSAPLPFQSDEPVAPPMIHGVADDAWLDSQTDSESGGTSGDDPTSLVGV</sequence>
<dbReference type="AlphaFoldDB" id="B4D9F3"/>
<accession>B4D9F3</accession>
<evidence type="ECO:0000313" key="2">
    <source>
        <dbReference type="EMBL" id="EDY16914.1"/>
    </source>
</evidence>
<keyword evidence="3" id="KW-1185">Reference proteome</keyword>
<comment type="caution">
    <text evidence="2">The sequence shown here is derived from an EMBL/GenBank/DDBJ whole genome shotgun (WGS) entry which is preliminary data.</text>
</comment>
<feature type="region of interest" description="Disordered" evidence="1">
    <location>
        <begin position="1"/>
        <end position="63"/>
    </location>
</feature>
<dbReference type="Proteomes" id="UP000005824">
    <property type="component" value="Unassembled WGS sequence"/>
</dbReference>